<accession>A0ABT9NL15</accession>
<proteinExistence type="predicted"/>
<name>A0ABT9NL15_9ACTN</name>
<dbReference type="Proteomes" id="UP001240447">
    <property type="component" value="Unassembled WGS sequence"/>
</dbReference>
<keyword evidence="2" id="KW-1185">Reference proteome</keyword>
<sequence>MSAMLCHSCRKPKVDATGKANHDHDAAQGYFGYSICALWDLDPQELAEAMVDDFARGLTDPPLTEGALL</sequence>
<evidence type="ECO:0000313" key="1">
    <source>
        <dbReference type="EMBL" id="MDP9821041.1"/>
    </source>
</evidence>
<protein>
    <submittedName>
        <fullName evidence="1">Uncharacterized protein</fullName>
    </submittedName>
</protein>
<dbReference type="EMBL" id="JAUSQM010000001">
    <property type="protein sequence ID" value="MDP9821041.1"/>
    <property type="molecule type" value="Genomic_DNA"/>
</dbReference>
<organism evidence="1 2">
    <name type="scientific">Nocardioides massiliensis</name>
    <dbReference type="NCBI Taxonomy" id="1325935"/>
    <lineage>
        <taxon>Bacteria</taxon>
        <taxon>Bacillati</taxon>
        <taxon>Actinomycetota</taxon>
        <taxon>Actinomycetes</taxon>
        <taxon>Propionibacteriales</taxon>
        <taxon>Nocardioidaceae</taxon>
        <taxon>Nocardioides</taxon>
    </lineage>
</organism>
<gene>
    <name evidence="1" type="ORF">J2S59_000850</name>
</gene>
<evidence type="ECO:0000313" key="2">
    <source>
        <dbReference type="Proteomes" id="UP001240447"/>
    </source>
</evidence>
<reference evidence="1 2" key="1">
    <citation type="submission" date="2023-07" db="EMBL/GenBank/DDBJ databases">
        <title>Sequencing the genomes of 1000 actinobacteria strains.</title>
        <authorList>
            <person name="Klenk H.-P."/>
        </authorList>
    </citation>
    <scope>NUCLEOTIDE SEQUENCE [LARGE SCALE GENOMIC DNA]</scope>
    <source>
        <strain evidence="1 2">GD13</strain>
    </source>
</reference>
<dbReference type="RefSeq" id="WP_306824841.1">
    <property type="nucleotide sequence ID" value="NZ_JAUSQM010000001.1"/>
</dbReference>
<comment type="caution">
    <text evidence="1">The sequence shown here is derived from an EMBL/GenBank/DDBJ whole genome shotgun (WGS) entry which is preliminary data.</text>
</comment>